<keyword evidence="6 23" id="KW-0812">Transmembrane</keyword>
<evidence type="ECO:0000256" key="4">
    <source>
        <dbReference type="ARBA" id="ARBA00022475"/>
    </source>
</evidence>
<dbReference type="GO" id="GO:0006813">
    <property type="term" value="P:potassium ion transport"/>
    <property type="evidence" value="ECO:0007669"/>
    <property type="project" value="UniProtKB-KW"/>
</dbReference>
<feature type="transmembrane region" description="Helical" evidence="23">
    <location>
        <begin position="497"/>
        <end position="518"/>
    </location>
</feature>
<evidence type="ECO:0000256" key="11">
    <source>
        <dbReference type="ARBA" id="ARBA00022958"/>
    </source>
</evidence>
<dbReference type="InterPro" id="IPR044492">
    <property type="entry name" value="P_typ_ATPase_HD_dom"/>
</dbReference>
<evidence type="ECO:0000256" key="18">
    <source>
        <dbReference type="ARBA" id="ARBA00035017"/>
    </source>
</evidence>
<dbReference type="SUPFAM" id="SSF81653">
    <property type="entry name" value="Calcium ATPase, transduction domain A"/>
    <property type="match status" value="1"/>
</dbReference>
<dbReference type="GO" id="GO:0016887">
    <property type="term" value="F:ATP hydrolysis activity"/>
    <property type="evidence" value="ECO:0007669"/>
    <property type="project" value="InterPro"/>
</dbReference>
<evidence type="ECO:0000313" key="26">
    <source>
        <dbReference type="Proteomes" id="UP000594364"/>
    </source>
</evidence>
<evidence type="ECO:0000256" key="12">
    <source>
        <dbReference type="ARBA" id="ARBA00022967"/>
    </source>
</evidence>
<keyword evidence="14" id="KW-0915">Sodium</keyword>
<dbReference type="EMBL" id="CP031390">
    <property type="protein sequence ID" value="QPH19171.1"/>
    <property type="molecule type" value="Genomic_DNA"/>
</dbReference>
<proteinExistence type="inferred from homology"/>
<evidence type="ECO:0000256" key="8">
    <source>
        <dbReference type="ARBA" id="ARBA00022741"/>
    </source>
</evidence>
<dbReference type="Pfam" id="PF00690">
    <property type="entry name" value="Cation_ATPase_N"/>
    <property type="match status" value="1"/>
</dbReference>
<feature type="compositionally biased region" description="Polar residues" evidence="22">
    <location>
        <begin position="232"/>
        <end position="247"/>
    </location>
</feature>
<accession>A0A7U3SNS6</accession>
<dbReference type="PRINTS" id="PR00119">
    <property type="entry name" value="CATATPASE"/>
</dbReference>
<keyword evidence="17" id="KW-0739">Sodium transport</keyword>
<dbReference type="Gene3D" id="1.20.1110.10">
    <property type="entry name" value="Calcium-transporting ATPase, transmembrane domain"/>
    <property type="match status" value="1"/>
</dbReference>
<feature type="transmembrane region" description="Helical" evidence="23">
    <location>
        <begin position="1132"/>
        <end position="1154"/>
    </location>
</feature>
<feature type="transmembrane region" description="Helical" evidence="23">
    <location>
        <begin position="1166"/>
        <end position="1185"/>
    </location>
</feature>
<reference evidence="25 26" key="1">
    <citation type="journal article" date="2018" name="PLoS Genet.">
        <title>Repeat elements organise 3D genome structure and mediate transcription in the filamentous fungus Epichloe festucae.</title>
        <authorList>
            <person name="Winter D.J."/>
            <person name="Ganley A.R.D."/>
            <person name="Young C.A."/>
            <person name="Liachko I."/>
            <person name="Schardl C.L."/>
            <person name="Dupont P.Y."/>
            <person name="Berry D."/>
            <person name="Ram A."/>
            <person name="Scott B."/>
            <person name="Cox M.P."/>
        </authorList>
    </citation>
    <scope>NUCLEOTIDE SEQUENCE [LARGE SCALE GENOMIC DNA]</scope>
    <source>
        <strain evidence="25 26">Fl1</strain>
    </source>
</reference>
<evidence type="ECO:0000256" key="20">
    <source>
        <dbReference type="ARBA" id="ARBA00048599"/>
    </source>
</evidence>
<dbReference type="InterPro" id="IPR023299">
    <property type="entry name" value="ATPase_P-typ_cyto_dom_N"/>
</dbReference>
<dbReference type="GO" id="GO:0004672">
    <property type="term" value="F:protein kinase activity"/>
    <property type="evidence" value="ECO:0007669"/>
    <property type="project" value="InterPro"/>
</dbReference>
<evidence type="ECO:0000256" key="19">
    <source>
        <dbReference type="ARBA" id="ARBA00035029"/>
    </source>
</evidence>
<dbReference type="Gene3D" id="3.40.50.1000">
    <property type="entry name" value="HAD superfamily/HAD-like"/>
    <property type="match status" value="1"/>
</dbReference>
<evidence type="ECO:0000256" key="3">
    <source>
        <dbReference type="ARBA" id="ARBA00022448"/>
    </source>
</evidence>
<dbReference type="GO" id="GO:0008554">
    <property type="term" value="F:P-type sodium transporter activity"/>
    <property type="evidence" value="ECO:0007669"/>
    <property type="project" value="UniProtKB-EC"/>
</dbReference>
<dbReference type="InterPro" id="IPR008250">
    <property type="entry name" value="ATPase_P-typ_transduc_dom_A_sf"/>
</dbReference>
<dbReference type="AlphaFoldDB" id="A0A7U3SNS6"/>
<dbReference type="Pfam" id="PF13246">
    <property type="entry name" value="Cation_ATPase"/>
    <property type="match status" value="1"/>
</dbReference>
<keyword evidence="12" id="KW-1278">Translocase</keyword>
<dbReference type="Pfam" id="PF08282">
    <property type="entry name" value="Hydrolase_3"/>
    <property type="match status" value="1"/>
</dbReference>
<keyword evidence="3" id="KW-0813">Transport</keyword>
<dbReference type="InterPro" id="IPR036412">
    <property type="entry name" value="HAD-like_sf"/>
</dbReference>
<dbReference type="Pfam" id="PF00122">
    <property type="entry name" value="E1-E2_ATPase"/>
    <property type="match status" value="1"/>
</dbReference>
<evidence type="ECO:0000256" key="22">
    <source>
        <dbReference type="SAM" id="MobiDB-lite"/>
    </source>
</evidence>
<feature type="transmembrane region" description="Helical" evidence="23">
    <location>
        <begin position="955"/>
        <end position="976"/>
    </location>
</feature>
<evidence type="ECO:0000256" key="2">
    <source>
        <dbReference type="ARBA" id="ARBA00004651"/>
    </source>
</evidence>
<dbReference type="SUPFAM" id="SSF56784">
    <property type="entry name" value="HAD-like"/>
    <property type="match status" value="1"/>
</dbReference>
<dbReference type="InterPro" id="IPR000719">
    <property type="entry name" value="Prot_kinase_dom"/>
</dbReference>
<keyword evidence="8" id="KW-0547">Nucleotide-binding</keyword>
<dbReference type="InterPro" id="IPR023298">
    <property type="entry name" value="ATPase_P-typ_TM_dom_sf"/>
</dbReference>
<evidence type="ECO:0000256" key="17">
    <source>
        <dbReference type="ARBA" id="ARBA00023201"/>
    </source>
</evidence>
<keyword evidence="7" id="KW-0479">Metal-binding</keyword>
<dbReference type="InterPro" id="IPR001757">
    <property type="entry name" value="P_typ_ATPase"/>
</dbReference>
<dbReference type="GO" id="GO:0005886">
    <property type="term" value="C:plasma membrane"/>
    <property type="evidence" value="ECO:0007669"/>
    <property type="project" value="UniProtKB-SubCell"/>
</dbReference>
<comment type="catalytic activity">
    <reaction evidence="20">
        <text>K(+)(in) + ATP + H2O = K(+)(out) + ADP + phosphate + H(+)</text>
        <dbReference type="Rhea" id="RHEA:75815"/>
        <dbReference type="ChEBI" id="CHEBI:15377"/>
        <dbReference type="ChEBI" id="CHEBI:15378"/>
        <dbReference type="ChEBI" id="CHEBI:29103"/>
        <dbReference type="ChEBI" id="CHEBI:30616"/>
        <dbReference type="ChEBI" id="CHEBI:43474"/>
        <dbReference type="ChEBI" id="CHEBI:456216"/>
    </reaction>
</comment>
<feature type="domain" description="Protein kinase" evidence="24">
    <location>
        <begin position="24"/>
        <end position="303"/>
    </location>
</feature>
<dbReference type="NCBIfam" id="TIGR01523">
    <property type="entry name" value="ATPase-IID_K-Na"/>
    <property type="match status" value="1"/>
</dbReference>
<keyword evidence="11" id="KW-0630">Potassium</keyword>
<evidence type="ECO:0000256" key="10">
    <source>
        <dbReference type="ARBA" id="ARBA00022842"/>
    </source>
</evidence>
<evidence type="ECO:0000256" key="13">
    <source>
        <dbReference type="ARBA" id="ARBA00022989"/>
    </source>
</evidence>
<evidence type="ECO:0000259" key="24">
    <source>
        <dbReference type="PROSITE" id="PS50011"/>
    </source>
</evidence>
<dbReference type="SUPFAM" id="SSF56112">
    <property type="entry name" value="Protein kinase-like (PK-like)"/>
    <property type="match status" value="1"/>
</dbReference>
<dbReference type="Gene3D" id="1.10.510.10">
    <property type="entry name" value="Transferase(Phosphotransferase) domain 1"/>
    <property type="match status" value="1"/>
</dbReference>
<evidence type="ECO:0000256" key="6">
    <source>
        <dbReference type="ARBA" id="ARBA00022692"/>
    </source>
</evidence>
<keyword evidence="16 23" id="KW-0472">Membrane</keyword>
<evidence type="ECO:0000256" key="15">
    <source>
        <dbReference type="ARBA" id="ARBA00023065"/>
    </source>
</evidence>
<comment type="subcellular location">
    <subcellularLocation>
        <location evidence="2">Cell membrane</location>
        <topology evidence="2">Multi-pass membrane protein</topology>
    </subcellularLocation>
</comment>
<sequence>MAPQIASWEDMLWVSEEAHEDAPYSQYTTFAAVEDDKIYYGQLEKRKEDIALRDASCSLVRIADKEIFPVWSEDLDLTKAPENLVSDVFVKRPRLALYHGCRVRRGHITGIVLDRHLRDLNDHLKNGYFVEDKESFVISLESAIRHMHSLGWAHNDLNPANIVLTREGRPILIDFGSARRIGEELASSRGTKGWIDCEMEDYTTSEARHDISALDKLRSMGGPLVISKNGAEQANFTSDPSTPTSLDGQPPIAEPPDIRQSEKATCFHTHSAQRVADQLGSDPDHGLSGVEAAARLVRNGPNVIGDYIEGSVLVSVIVLNIVVGLIQDYRAEKTIQSLYALSTPKCKVIRDGHSDTVKAETLVKGDLVSLATGDVVPADLRLVQGINLSTDEAHLTGESVAINKDPDAVLEDPELPVGDRINLVFSGSSVSRGRATGVVISTGMDTEVGQIAELLRKKKKDVRGNNHVTKALYTFLQTLRNILGLEGTPLQVTLSKFTLLMFGLAILLVTIVFSVNRWEINDDVLLYGICVGVAVIPESLLAVLTMTMAVATKAMVKDHVIVRQMPSLEAVGGVTNICSDKTGTLTQGRMITRKVWLRDGLTGIVDGTAEPYDPSSGTVTWSGSLVGSCINAFLNTLVLCNNATVSDSKKEPETDPSSMTTAFEPADWKALGDPTEIALKVFAMRFGKSTGSDLLTAEHPFDSSCKMMSVVYGNGLGRERHVYTKGAVEVLLPKLNEDEGYKKAIYSQAEELASEGLRVLCIADKGMSGEVVDFQDRVKVESGLRFLGLAGLYDPPRPETAGAVKQCREAGVTVHMVTGDHIKTATAIAFEVGILSNDVRFSRTAVMSAAHFGHMTDDQIDALDALPLVIARCSPSTKVRVIKALHRRKAFCMMTGDGVNDSPALKQADVGIAMGDRGSDVAKEASDMVLTDDNFASIVTAIKEGRRLSDNIEKFLLHLLTSNLAQVILLLIGLAFEDTEQFSVFPLSPLEILWANLVTSSPLALGLGLEEAQPDILQRPPRSLRSGVFTVDLVRDQLIYGTFMGSLCLAAFMLVAFSTSGKGFHDLPADCNDGKGDDCTLVFRARATTFATLSFLLMVTAWEVKHFHRSLFAMDKRWTGPFSVVRTIYQNVFLFWSVVAGFLATILVIYLPYIDKQVFKHSGLTWEWGVVVGCVVTYVGLVELWKAIKRRFKLGIGSHAEGHEYV</sequence>
<dbReference type="InterPro" id="IPR004014">
    <property type="entry name" value="ATPase_P-typ_cation-transptr_N"/>
</dbReference>
<protein>
    <recommendedName>
        <fullName evidence="19">P-type Na(+) transporter</fullName>
        <ecNumber evidence="19">7.2.2.3</ecNumber>
    </recommendedName>
</protein>
<dbReference type="InterPro" id="IPR011009">
    <property type="entry name" value="Kinase-like_dom_sf"/>
</dbReference>
<comment type="cofactor">
    <cofactor evidence="1">
        <name>Mg(2+)</name>
        <dbReference type="ChEBI" id="CHEBI:18420"/>
    </cofactor>
</comment>
<feature type="transmembrane region" description="Helical" evidence="23">
    <location>
        <begin position="1038"/>
        <end position="1057"/>
    </location>
</feature>
<evidence type="ECO:0000256" key="1">
    <source>
        <dbReference type="ARBA" id="ARBA00001946"/>
    </source>
</evidence>
<evidence type="ECO:0000256" key="9">
    <source>
        <dbReference type="ARBA" id="ARBA00022840"/>
    </source>
</evidence>
<gene>
    <name evidence="25" type="ORF">C2857_004344</name>
</gene>
<dbReference type="SFLD" id="SFLDF00027">
    <property type="entry name" value="p-type_atpase"/>
    <property type="match status" value="1"/>
</dbReference>
<dbReference type="OrthoDB" id="3352408at2759"/>
<evidence type="ECO:0000256" key="16">
    <source>
        <dbReference type="ARBA" id="ARBA00023136"/>
    </source>
</evidence>
<dbReference type="GO" id="GO:0046872">
    <property type="term" value="F:metal ion binding"/>
    <property type="evidence" value="ECO:0007669"/>
    <property type="project" value="UniProtKB-KW"/>
</dbReference>
<evidence type="ECO:0000256" key="7">
    <source>
        <dbReference type="ARBA" id="ARBA00022723"/>
    </source>
</evidence>
<dbReference type="SUPFAM" id="SSF81660">
    <property type="entry name" value="Metal cation-transporting ATPase, ATP-binding domain N"/>
    <property type="match status" value="1"/>
</dbReference>
<comment type="similarity">
    <text evidence="18">Belongs to the cation transport ATPase (P-type) (TC 3.A.3) family. Type IID subfamily.</text>
</comment>
<dbReference type="Pfam" id="PF00069">
    <property type="entry name" value="Pkinase"/>
    <property type="match status" value="1"/>
</dbReference>
<keyword evidence="26" id="KW-1185">Reference proteome</keyword>
<dbReference type="EC" id="7.2.2.3" evidence="19"/>
<dbReference type="SFLD" id="SFLDG00002">
    <property type="entry name" value="C1.7:_P-type_atpase_like"/>
    <property type="match status" value="1"/>
</dbReference>
<name>A0A7U3SNS6_EPIFF</name>
<dbReference type="SUPFAM" id="SSF81665">
    <property type="entry name" value="Calcium ATPase, transmembrane domain M"/>
    <property type="match status" value="1"/>
</dbReference>
<dbReference type="Gene3D" id="2.70.150.10">
    <property type="entry name" value="Calcium-transporting ATPase, cytoplasmic transduction domain A"/>
    <property type="match status" value="1"/>
</dbReference>
<dbReference type="InterPro" id="IPR006414">
    <property type="entry name" value="P-type_ATPase_IID"/>
</dbReference>
<dbReference type="InterPro" id="IPR023214">
    <property type="entry name" value="HAD_sf"/>
</dbReference>
<dbReference type="GO" id="GO:0005524">
    <property type="term" value="F:ATP binding"/>
    <property type="evidence" value="ECO:0007669"/>
    <property type="project" value="UniProtKB-KW"/>
</dbReference>
<feature type="transmembrane region" description="Helical" evidence="23">
    <location>
        <begin position="307"/>
        <end position="326"/>
    </location>
</feature>
<keyword evidence="15" id="KW-0406">Ion transport</keyword>
<keyword evidence="9" id="KW-0067">ATP-binding</keyword>
<evidence type="ECO:0000256" key="23">
    <source>
        <dbReference type="SAM" id="Phobius"/>
    </source>
</evidence>
<evidence type="ECO:0000313" key="25">
    <source>
        <dbReference type="EMBL" id="QPH19171.1"/>
    </source>
</evidence>
<organism evidence="25 26">
    <name type="scientific">Epichloe festucae (strain Fl1)</name>
    <dbReference type="NCBI Taxonomy" id="877507"/>
    <lineage>
        <taxon>Eukaryota</taxon>
        <taxon>Fungi</taxon>
        <taxon>Dikarya</taxon>
        <taxon>Ascomycota</taxon>
        <taxon>Pezizomycotina</taxon>
        <taxon>Sordariomycetes</taxon>
        <taxon>Hypocreomycetidae</taxon>
        <taxon>Hypocreales</taxon>
        <taxon>Clavicipitaceae</taxon>
        <taxon>Epichloe</taxon>
    </lineage>
</organism>
<dbReference type="InterPro" id="IPR006068">
    <property type="entry name" value="ATPase_P-typ_cation-transptr_C"/>
</dbReference>
<comment type="catalytic activity">
    <reaction evidence="21">
        <text>Na(+)(in) + ATP + H2O = Na(+)(out) + ADP + phosphate + H(+)</text>
        <dbReference type="Rhea" id="RHEA:14633"/>
        <dbReference type="ChEBI" id="CHEBI:15377"/>
        <dbReference type="ChEBI" id="CHEBI:15378"/>
        <dbReference type="ChEBI" id="CHEBI:29101"/>
        <dbReference type="ChEBI" id="CHEBI:30616"/>
        <dbReference type="ChEBI" id="CHEBI:43474"/>
        <dbReference type="ChEBI" id="CHEBI:456216"/>
        <dbReference type="EC" id="7.2.2.3"/>
    </reaction>
    <physiologicalReaction direction="left-to-right" evidence="21">
        <dbReference type="Rhea" id="RHEA:14634"/>
    </physiologicalReaction>
</comment>
<dbReference type="FunFam" id="2.70.150.10:FF:000016">
    <property type="entry name" value="Calcium-transporting P-type ATPase putative"/>
    <property type="match status" value="1"/>
</dbReference>
<dbReference type="Gene3D" id="3.40.1110.10">
    <property type="entry name" value="Calcium-transporting ATPase, cytoplasmic domain N"/>
    <property type="match status" value="1"/>
</dbReference>
<feature type="transmembrane region" description="Helical" evidence="23">
    <location>
        <begin position="524"/>
        <end position="551"/>
    </location>
</feature>
<dbReference type="PROSITE" id="PS00154">
    <property type="entry name" value="ATPASE_E1_E2"/>
    <property type="match status" value="1"/>
</dbReference>
<dbReference type="PANTHER" id="PTHR42861">
    <property type="entry name" value="CALCIUM-TRANSPORTING ATPASE"/>
    <property type="match status" value="1"/>
</dbReference>
<keyword evidence="5" id="KW-0633">Potassium transport</keyword>
<dbReference type="PROSITE" id="PS50011">
    <property type="entry name" value="PROTEIN_KINASE_DOM"/>
    <property type="match status" value="1"/>
</dbReference>
<evidence type="ECO:0000256" key="5">
    <source>
        <dbReference type="ARBA" id="ARBA00022538"/>
    </source>
</evidence>
<dbReference type="PRINTS" id="PR00120">
    <property type="entry name" value="HATPASE"/>
</dbReference>
<dbReference type="Proteomes" id="UP000594364">
    <property type="component" value="Chromosome 6"/>
</dbReference>
<evidence type="ECO:0000256" key="21">
    <source>
        <dbReference type="ARBA" id="ARBA00049499"/>
    </source>
</evidence>
<evidence type="ECO:0000256" key="14">
    <source>
        <dbReference type="ARBA" id="ARBA00023053"/>
    </source>
</evidence>
<feature type="region of interest" description="Disordered" evidence="22">
    <location>
        <begin position="232"/>
        <end position="255"/>
    </location>
</feature>
<keyword evidence="10" id="KW-0460">Magnesium</keyword>
<dbReference type="InterPro" id="IPR059000">
    <property type="entry name" value="ATPase_P-type_domA"/>
</dbReference>
<dbReference type="InterPro" id="IPR018303">
    <property type="entry name" value="ATPase_P-typ_P_site"/>
</dbReference>
<dbReference type="SFLD" id="SFLDS00003">
    <property type="entry name" value="Haloacid_Dehalogenase"/>
    <property type="match status" value="1"/>
</dbReference>
<dbReference type="FunFam" id="3.40.50.1000:FF:000047">
    <property type="entry name" value="Sodium P-type ATPase"/>
    <property type="match status" value="1"/>
</dbReference>
<dbReference type="NCBIfam" id="TIGR01494">
    <property type="entry name" value="ATPase_P-type"/>
    <property type="match status" value="2"/>
</dbReference>
<keyword evidence="4" id="KW-1003">Cell membrane</keyword>
<dbReference type="Pfam" id="PF00689">
    <property type="entry name" value="Cation_ATPase_C"/>
    <property type="match status" value="1"/>
</dbReference>
<keyword evidence="13 23" id="KW-1133">Transmembrane helix</keyword>